<gene>
    <name evidence="1" type="ORF">B277_03078</name>
    <name evidence="2" type="ORF">CWN80_01985</name>
</gene>
<comment type="caution">
    <text evidence="1">The sequence shown here is derived from an EMBL/GenBank/DDBJ whole genome shotgun (WGS) entry which is preliminary data.</text>
</comment>
<dbReference type="OrthoDB" id="4931253at2"/>
<reference evidence="1 3" key="2">
    <citation type="journal article" date="2012" name="J. Bacteriol.">
        <title>Genome Sequence of Janibacter hoylei MTCC8307, Isolated from the Stratospheric Air.</title>
        <authorList>
            <person name="Pawar S.P."/>
            <person name="Dhotre D.P."/>
            <person name="Shetty S.A."/>
            <person name="Chowdhury S.P."/>
            <person name="Chaudhari B.L."/>
            <person name="Shouche Y.S."/>
        </authorList>
    </citation>
    <scope>NUCLEOTIDE SEQUENCE [LARGE SCALE GENOMIC DNA]</scope>
    <source>
        <strain evidence="1 3">PVAS-1</strain>
    </source>
</reference>
<dbReference type="AlphaFoldDB" id="K1E0D4"/>
<evidence type="ECO:0000313" key="3">
    <source>
        <dbReference type="Proteomes" id="UP000004474"/>
    </source>
</evidence>
<dbReference type="EMBL" id="PIPF01000001">
    <property type="protein sequence ID" value="RWU85756.1"/>
    <property type="molecule type" value="Genomic_DNA"/>
</dbReference>
<reference evidence="2" key="3">
    <citation type="submission" date="2017-11" db="EMBL/GenBank/DDBJ databases">
        <authorList>
            <person name="Seuylemezian A."/>
            <person name="Cooper K."/>
            <person name="Vaishampayan P."/>
        </authorList>
    </citation>
    <scope>NUCLEOTIDE SEQUENCE</scope>
    <source>
        <strain evidence="2">PVAS-1</strain>
    </source>
</reference>
<protein>
    <submittedName>
        <fullName evidence="1">Uncharacterized protein</fullName>
    </submittedName>
</protein>
<evidence type="ECO:0000313" key="1">
    <source>
        <dbReference type="EMBL" id="EKA62275.1"/>
    </source>
</evidence>
<dbReference type="EMBL" id="ALWX01000011">
    <property type="protein sequence ID" value="EKA62275.1"/>
    <property type="molecule type" value="Genomic_DNA"/>
</dbReference>
<name>K1E0D4_9MICO</name>
<accession>K1E0D4</accession>
<dbReference type="eggNOG" id="ENOG50321I5">
    <property type="taxonomic scope" value="Bacteria"/>
</dbReference>
<keyword evidence="4" id="KW-1185">Reference proteome</keyword>
<dbReference type="PATRIC" id="fig|1210046.3.peg.594"/>
<dbReference type="Proteomes" id="UP000004474">
    <property type="component" value="Unassembled WGS sequence"/>
</dbReference>
<sequence length="104" mass="11966">MTSAAADDWCPYTWDSHNINCRNLSGDIRAAVVALVPAADEGIYVELRARVEDGHHLREPELVLAWQDDEQEHLHHVALKPRGPQWYMLSQLRDDLLEDWLGPR</sequence>
<proteinExistence type="predicted"/>
<evidence type="ECO:0000313" key="2">
    <source>
        <dbReference type="EMBL" id="RWU85756.1"/>
    </source>
</evidence>
<reference evidence="2 4" key="1">
    <citation type="journal article" date="2009" name="Int. J. Syst. Evol. Microbiol.">
        <title>Janibacter hoylei sp. nov., Bacillus isronensis sp. nov. and Bacillus aryabhattai sp. nov., isolated from cryotubes used for collecting air from the upper atmosphere.</title>
        <authorList>
            <person name="Shivaji S."/>
            <person name="Chaturvedi P."/>
            <person name="Begum Z."/>
            <person name="Pindi P.K."/>
            <person name="Manorama R."/>
            <person name="Padmanaban D.A."/>
            <person name="Shouche Y.S."/>
            <person name="Pawar S."/>
            <person name="Vaishampayan P."/>
            <person name="Dutt C.B."/>
            <person name="Datta G.N."/>
            <person name="Manchanda R.K."/>
            <person name="Rao U.R."/>
            <person name="Bhargava P.M."/>
            <person name="Narlikar J.V."/>
        </authorList>
    </citation>
    <scope>NUCLEOTIDE SEQUENCE [LARGE SCALE GENOMIC DNA]</scope>
    <source>
        <strain evidence="2 4">PVAS-1</strain>
    </source>
</reference>
<evidence type="ECO:0000313" key="4">
    <source>
        <dbReference type="Proteomes" id="UP000288711"/>
    </source>
</evidence>
<organism evidence="1 3">
    <name type="scientific">Janibacter hoylei PVAS-1</name>
    <dbReference type="NCBI Taxonomy" id="1210046"/>
    <lineage>
        <taxon>Bacteria</taxon>
        <taxon>Bacillati</taxon>
        <taxon>Actinomycetota</taxon>
        <taxon>Actinomycetes</taxon>
        <taxon>Micrococcales</taxon>
        <taxon>Intrasporangiaceae</taxon>
        <taxon>Janibacter</taxon>
    </lineage>
</organism>
<dbReference type="STRING" id="1210046.B277_03078"/>
<dbReference type="RefSeq" id="WP_007924990.1">
    <property type="nucleotide sequence ID" value="NZ_ALWX01000011.1"/>
</dbReference>
<dbReference type="Proteomes" id="UP000288711">
    <property type="component" value="Unassembled WGS sequence"/>
</dbReference>